<reference evidence="1 2" key="1">
    <citation type="journal article" date="2010" name="Nature">
        <title>Genome sequence of the palaeopolyploid soybean.</title>
        <authorList>
            <person name="Schmutz J."/>
            <person name="Cannon S.B."/>
            <person name="Schlueter J."/>
            <person name="Ma J."/>
            <person name="Mitros T."/>
            <person name="Nelson W."/>
            <person name="Hyten D.L."/>
            <person name="Song Q."/>
            <person name="Thelen J.J."/>
            <person name="Cheng J."/>
            <person name="Xu D."/>
            <person name="Hellsten U."/>
            <person name="May G.D."/>
            <person name="Yu Y."/>
            <person name="Sakurai T."/>
            <person name="Umezawa T."/>
            <person name="Bhattacharyya M.K."/>
            <person name="Sandhu D."/>
            <person name="Valliyodan B."/>
            <person name="Lindquist E."/>
            <person name="Peto M."/>
            <person name="Grant D."/>
            <person name="Shu S."/>
            <person name="Goodstein D."/>
            <person name="Barry K."/>
            <person name="Futrell-Griggs M."/>
            <person name="Abernathy B."/>
            <person name="Du J."/>
            <person name="Tian Z."/>
            <person name="Zhu L."/>
            <person name="Gill N."/>
            <person name="Joshi T."/>
            <person name="Libault M."/>
            <person name="Sethuraman A."/>
            <person name="Zhang X.-C."/>
            <person name="Shinozaki K."/>
            <person name="Nguyen H.T."/>
            <person name="Wing R.A."/>
            <person name="Cregan P."/>
            <person name="Specht J."/>
            <person name="Grimwood J."/>
            <person name="Rokhsar D."/>
            <person name="Stacey G."/>
            <person name="Shoemaker R.C."/>
            <person name="Jackson S.A."/>
        </authorList>
    </citation>
    <scope>NUCLEOTIDE SEQUENCE [LARGE SCALE GENOMIC DNA]</scope>
    <source>
        <strain evidence="2">cv. Williams 82</strain>
        <tissue evidence="1">Callus</tissue>
    </source>
</reference>
<keyword evidence="3" id="KW-1185">Reference proteome</keyword>
<protein>
    <submittedName>
        <fullName evidence="1 2">Uncharacterized protein</fullName>
    </submittedName>
</protein>
<evidence type="ECO:0000313" key="1">
    <source>
        <dbReference type="EMBL" id="KRH44920.1"/>
    </source>
</evidence>
<sequence length="82" mass="8808">MHHICVCCKGLTPLPPPPPPLHQRRNTLVITFASKSGGGFSLNSLLKSCKSCGGKGAIECPGCKVPCHEIHFQGSVVLFLYY</sequence>
<evidence type="ECO:0000313" key="3">
    <source>
        <dbReference type="Proteomes" id="UP000008827"/>
    </source>
</evidence>
<dbReference type="EMBL" id="CM000841">
    <property type="protein sequence ID" value="KRH44920.1"/>
    <property type="molecule type" value="Genomic_DNA"/>
</dbReference>
<proteinExistence type="predicted"/>
<dbReference type="Gramene" id="KRH44920">
    <property type="protein sequence ID" value="KRH44920"/>
    <property type="gene ID" value="GLYMA_08G239000"/>
</dbReference>
<dbReference type="AlphaFoldDB" id="I1KW92"/>
<gene>
    <name evidence="2" type="primary">LOC100305840</name>
    <name evidence="1" type="ORF">GLYMA_08G239000</name>
</gene>
<reference evidence="2" key="2">
    <citation type="submission" date="2018-02" db="UniProtKB">
        <authorList>
            <consortium name="EnsemblPlants"/>
        </authorList>
    </citation>
    <scope>IDENTIFICATION</scope>
    <source>
        <strain evidence="2">Williams 82</strain>
    </source>
</reference>
<evidence type="ECO:0000313" key="2">
    <source>
        <dbReference type="EnsemblPlants" id="KRH44920"/>
    </source>
</evidence>
<dbReference type="EnsemblPlants" id="KRH44920">
    <property type="protein sequence ID" value="KRH44920"/>
    <property type="gene ID" value="GLYMA_08G239000"/>
</dbReference>
<dbReference type="Proteomes" id="UP000008827">
    <property type="component" value="Chromosome 8"/>
</dbReference>
<name>I1KW92_SOYBN</name>
<reference evidence="1" key="3">
    <citation type="submission" date="2018-07" db="EMBL/GenBank/DDBJ databases">
        <title>WGS assembly of Glycine max.</title>
        <authorList>
            <person name="Schmutz J."/>
            <person name="Cannon S."/>
            <person name="Schlueter J."/>
            <person name="Ma J."/>
            <person name="Mitros T."/>
            <person name="Nelson W."/>
            <person name="Hyten D."/>
            <person name="Song Q."/>
            <person name="Thelen J."/>
            <person name="Cheng J."/>
            <person name="Xu D."/>
            <person name="Hellsten U."/>
            <person name="May G."/>
            <person name="Yu Y."/>
            <person name="Sakurai T."/>
            <person name="Umezawa T."/>
            <person name="Bhattacharyya M."/>
            <person name="Sandhu D."/>
            <person name="Valliyodan B."/>
            <person name="Lindquist E."/>
            <person name="Peto M."/>
            <person name="Grant D."/>
            <person name="Shu S."/>
            <person name="Goodstein D."/>
            <person name="Barry K."/>
            <person name="Futrell-Griggs M."/>
            <person name="Abernathy B."/>
            <person name="Du J."/>
            <person name="Tian Z."/>
            <person name="Zhu L."/>
            <person name="Gill N."/>
            <person name="Joshi T."/>
            <person name="Libault M."/>
            <person name="Sethuraman A."/>
            <person name="Zhang X."/>
            <person name="Shinozaki K."/>
            <person name="Nguyen H."/>
            <person name="Wing R."/>
            <person name="Cregan P."/>
            <person name="Specht J."/>
            <person name="Grimwood J."/>
            <person name="Rokhsar D."/>
            <person name="Stacey G."/>
            <person name="Shoemaker R."/>
            <person name="Jackson S."/>
        </authorList>
    </citation>
    <scope>NUCLEOTIDE SEQUENCE</scope>
    <source>
        <tissue evidence="1">Callus</tissue>
    </source>
</reference>
<dbReference type="ExpressionAtlas" id="I1KW92">
    <property type="expression patterns" value="baseline and differential"/>
</dbReference>
<organism evidence="2">
    <name type="scientific">Glycine max</name>
    <name type="common">Soybean</name>
    <name type="synonym">Glycine hispida</name>
    <dbReference type="NCBI Taxonomy" id="3847"/>
    <lineage>
        <taxon>Eukaryota</taxon>
        <taxon>Viridiplantae</taxon>
        <taxon>Streptophyta</taxon>
        <taxon>Embryophyta</taxon>
        <taxon>Tracheophyta</taxon>
        <taxon>Spermatophyta</taxon>
        <taxon>Magnoliopsida</taxon>
        <taxon>eudicotyledons</taxon>
        <taxon>Gunneridae</taxon>
        <taxon>Pentapetalae</taxon>
        <taxon>rosids</taxon>
        <taxon>fabids</taxon>
        <taxon>Fabales</taxon>
        <taxon>Fabaceae</taxon>
        <taxon>Papilionoideae</taxon>
        <taxon>50 kb inversion clade</taxon>
        <taxon>NPAAA clade</taxon>
        <taxon>indigoferoid/millettioid clade</taxon>
        <taxon>Phaseoleae</taxon>
        <taxon>Glycine</taxon>
        <taxon>Glycine subgen. Soja</taxon>
    </lineage>
</organism>
<accession>I1KW92</accession>